<accession>Q7R720</accession>
<evidence type="ECO:0000313" key="3">
    <source>
        <dbReference type="Proteomes" id="UP000008553"/>
    </source>
</evidence>
<protein>
    <submittedName>
        <fullName evidence="2">Uncharacterized protein</fullName>
    </submittedName>
</protein>
<keyword evidence="3" id="KW-1185">Reference proteome</keyword>
<sequence length="59" mass="5915">MTTTASMWRTCPGGSLSPGPSPASGRGEKDWDAVTASGRGEKGENAASASGRKGESFAI</sequence>
<dbReference type="InParanoid" id="Q7R720"/>
<gene>
    <name evidence="2" type="ORF">PY07770</name>
</gene>
<dbReference type="PaxDb" id="73239-Q7R720"/>
<evidence type="ECO:0000256" key="1">
    <source>
        <dbReference type="SAM" id="MobiDB-lite"/>
    </source>
</evidence>
<name>Q7R720_PLAYO</name>
<proteinExistence type="predicted"/>
<dbReference type="Proteomes" id="UP000008553">
    <property type="component" value="Unassembled WGS sequence"/>
</dbReference>
<organism evidence="2 3">
    <name type="scientific">Plasmodium yoelii yoelii</name>
    <dbReference type="NCBI Taxonomy" id="73239"/>
    <lineage>
        <taxon>Eukaryota</taxon>
        <taxon>Sar</taxon>
        <taxon>Alveolata</taxon>
        <taxon>Apicomplexa</taxon>
        <taxon>Aconoidasida</taxon>
        <taxon>Haemosporida</taxon>
        <taxon>Plasmodiidae</taxon>
        <taxon>Plasmodium</taxon>
        <taxon>Plasmodium (Vinckeia)</taxon>
    </lineage>
</organism>
<reference evidence="2 3" key="1">
    <citation type="journal article" date="2002" name="Nature">
        <title>Genome sequence and comparative analysis of the model rodent malaria parasite Plasmodium yoelii yoelii.</title>
        <authorList>
            <person name="Carlton J.M."/>
            <person name="Angiuoli S.V."/>
            <person name="Suh B.B."/>
            <person name="Kooij T.W."/>
            <person name="Pertea M."/>
            <person name="Silva J.C."/>
            <person name="Ermolaeva M.D."/>
            <person name="Allen J.E."/>
            <person name="Selengut J.D."/>
            <person name="Koo H.L."/>
            <person name="Peterson J.D."/>
            <person name="Pop M."/>
            <person name="Kosack D.S."/>
            <person name="Shumway M.F."/>
            <person name="Bidwell S.L."/>
            <person name="Shallom S.J."/>
            <person name="van Aken S.E."/>
            <person name="Riedmuller S.B."/>
            <person name="Feldblyum T.V."/>
            <person name="Cho J.K."/>
            <person name="Quackenbush J."/>
            <person name="Sedegah M."/>
            <person name="Shoaibi A."/>
            <person name="Cummings L.M."/>
            <person name="Florens L."/>
            <person name="Yates J.R."/>
            <person name="Raine J.D."/>
            <person name="Sinden R.E."/>
            <person name="Harris M.A."/>
            <person name="Cunningham D.A."/>
            <person name="Preiser P.R."/>
            <person name="Bergman L.W."/>
            <person name="Vaidya A.B."/>
            <person name="van Lin L.H."/>
            <person name="Janse C.J."/>
            <person name="Waters A.P."/>
            <person name="Smith H.O."/>
            <person name="White O.R."/>
            <person name="Salzberg S.L."/>
            <person name="Venter J.C."/>
            <person name="Fraser C.M."/>
            <person name="Hoffman S.L."/>
            <person name="Gardner M.J."/>
            <person name="Carucci D.J."/>
        </authorList>
    </citation>
    <scope>NUCLEOTIDE SEQUENCE [LARGE SCALE GENOMIC DNA]</scope>
    <source>
        <strain evidence="2 3">17XNL</strain>
    </source>
</reference>
<dbReference type="AlphaFoldDB" id="Q7R720"/>
<evidence type="ECO:0000313" key="2">
    <source>
        <dbReference type="EMBL" id="EAA20298.1"/>
    </source>
</evidence>
<dbReference type="EMBL" id="AABL01002914">
    <property type="protein sequence ID" value="EAA20298.1"/>
    <property type="molecule type" value="Genomic_DNA"/>
</dbReference>
<feature type="compositionally biased region" description="Low complexity" evidence="1">
    <location>
        <begin position="12"/>
        <end position="25"/>
    </location>
</feature>
<comment type="caution">
    <text evidence="2">The sequence shown here is derived from an EMBL/GenBank/DDBJ whole genome shotgun (WGS) entry which is preliminary data.</text>
</comment>
<feature type="region of interest" description="Disordered" evidence="1">
    <location>
        <begin position="1"/>
        <end position="59"/>
    </location>
</feature>